<feature type="compositionally biased region" description="Low complexity" evidence="11">
    <location>
        <begin position="195"/>
        <end position="215"/>
    </location>
</feature>
<feature type="region of interest" description="Disordered" evidence="11">
    <location>
        <begin position="186"/>
        <end position="221"/>
    </location>
</feature>
<proteinExistence type="inferred from homology"/>
<evidence type="ECO:0000256" key="10">
    <source>
        <dbReference type="RuleBase" id="RU004334"/>
    </source>
</evidence>
<feature type="compositionally biased region" description="Low complexity" evidence="11">
    <location>
        <begin position="372"/>
        <end position="423"/>
    </location>
</feature>
<protein>
    <submittedName>
        <fullName evidence="15">Protein dissatisfaction</fullName>
    </submittedName>
</protein>
<feature type="compositionally biased region" description="Polar residues" evidence="11">
    <location>
        <begin position="313"/>
        <end position="335"/>
    </location>
</feature>
<dbReference type="Gene3D" id="1.10.565.10">
    <property type="entry name" value="Retinoid X Receptor"/>
    <property type="match status" value="1"/>
</dbReference>
<dbReference type="PRINTS" id="PR00047">
    <property type="entry name" value="STROIDFINGER"/>
</dbReference>
<keyword evidence="5 10" id="KW-0805">Transcription regulation</keyword>
<feature type="compositionally biased region" description="Low complexity" evidence="11">
    <location>
        <begin position="473"/>
        <end position="484"/>
    </location>
</feature>
<accession>A0A9J7DID0</accession>
<dbReference type="GO" id="GO:0032502">
    <property type="term" value="P:developmental process"/>
    <property type="evidence" value="ECO:0007669"/>
    <property type="project" value="UniProtKB-ARBA"/>
</dbReference>
<dbReference type="CDD" id="cd07163">
    <property type="entry name" value="NR_DBD_TLX"/>
    <property type="match status" value="1"/>
</dbReference>
<feature type="compositionally biased region" description="Low complexity" evidence="11">
    <location>
        <begin position="431"/>
        <end position="461"/>
    </location>
</feature>
<dbReference type="Gene3D" id="3.30.50.10">
    <property type="entry name" value="Erythroid Transcription Factor GATA-1, subunit A"/>
    <property type="match status" value="1"/>
</dbReference>
<dbReference type="GO" id="GO:0008270">
    <property type="term" value="F:zinc ion binding"/>
    <property type="evidence" value="ECO:0007669"/>
    <property type="project" value="UniProtKB-KW"/>
</dbReference>
<evidence type="ECO:0000259" key="13">
    <source>
        <dbReference type="PROSITE" id="PS51843"/>
    </source>
</evidence>
<dbReference type="Pfam" id="PF00105">
    <property type="entry name" value="zf-C4"/>
    <property type="match status" value="1"/>
</dbReference>
<feature type="region of interest" description="Disordered" evidence="11">
    <location>
        <begin position="313"/>
        <end position="503"/>
    </location>
</feature>
<dbReference type="InterPro" id="IPR050274">
    <property type="entry name" value="Nuclear_hormone_rcpt_NR2"/>
</dbReference>
<dbReference type="GeneID" id="101892303"/>
<feature type="region of interest" description="Disordered" evidence="11">
    <location>
        <begin position="761"/>
        <end position="782"/>
    </location>
</feature>
<organism evidence="14 15">
    <name type="scientific">Musca domestica</name>
    <name type="common">House fly</name>
    <dbReference type="NCBI Taxonomy" id="7370"/>
    <lineage>
        <taxon>Eukaryota</taxon>
        <taxon>Metazoa</taxon>
        <taxon>Ecdysozoa</taxon>
        <taxon>Arthropoda</taxon>
        <taxon>Hexapoda</taxon>
        <taxon>Insecta</taxon>
        <taxon>Pterygota</taxon>
        <taxon>Neoptera</taxon>
        <taxon>Endopterygota</taxon>
        <taxon>Diptera</taxon>
        <taxon>Brachycera</taxon>
        <taxon>Muscomorpha</taxon>
        <taxon>Muscoidea</taxon>
        <taxon>Muscidae</taxon>
        <taxon>Musca</taxon>
    </lineage>
</organism>
<feature type="domain" description="Nuclear receptor" evidence="12">
    <location>
        <begin position="35"/>
        <end position="114"/>
    </location>
</feature>
<dbReference type="VEuPathDB" id="VectorBase:MDOMA2_021259"/>
<dbReference type="SMART" id="SM00430">
    <property type="entry name" value="HOLI"/>
    <property type="match status" value="1"/>
</dbReference>
<dbReference type="PROSITE" id="PS51843">
    <property type="entry name" value="NR_LBD"/>
    <property type="match status" value="1"/>
</dbReference>
<dbReference type="InterPro" id="IPR013088">
    <property type="entry name" value="Znf_NHR/GATA"/>
</dbReference>
<dbReference type="AlphaFoldDB" id="A0A9J7DID0"/>
<dbReference type="RefSeq" id="XP_019892454.2">
    <property type="nucleotide sequence ID" value="XM_020036895.2"/>
</dbReference>
<dbReference type="OrthoDB" id="5873264at2759"/>
<evidence type="ECO:0000259" key="12">
    <source>
        <dbReference type="PROSITE" id="PS51030"/>
    </source>
</evidence>
<evidence type="ECO:0000256" key="5">
    <source>
        <dbReference type="ARBA" id="ARBA00023015"/>
    </source>
</evidence>
<keyword evidence="8 10" id="KW-0675">Receptor</keyword>
<evidence type="ECO:0000313" key="15">
    <source>
        <dbReference type="RefSeq" id="XP_019892454.2"/>
    </source>
</evidence>
<evidence type="ECO:0000256" key="11">
    <source>
        <dbReference type="SAM" id="MobiDB-lite"/>
    </source>
</evidence>
<gene>
    <name evidence="15" type="primary">LOC101892303</name>
</gene>
<dbReference type="PRINTS" id="PR00398">
    <property type="entry name" value="STRDHORMONER"/>
</dbReference>
<dbReference type="KEGG" id="mde:101892303"/>
<dbReference type="PROSITE" id="PS00031">
    <property type="entry name" value="NUCLEAR_REC_DBD_1"/>
    <property type="match status" value="1"/>
</dbReference>
<evidence type="ECO:0000256" key="7">
    <source>
        <dbReference type="ARBA" id="ARBA00023163"/>
    </source>
</evidence>
<keyword evidence="6 10" id="KW-0238">DNA-binding</keyword>
<evidence type="ECO:0000256" key="3">
    <source>
        <dbReference type="ARBA" id="ARBA00022771"/>
    </source>
</evidence>
<keyword evidence="2 10" id="KW-0479">Metal-binding</keyword>
<keyword evidence="14" id="KW-1185">Reference proteome</keyword>
<keyword evidence="4 10" id="KW-0862">Zinc</keyword>
<dbReference type="InterPro" id="IPR001723">
    <property type="entry name" value="Nuclear_hrmn_rcpt"/>
</dbReference>
<dbReference type="PRINTS" id="PR01282">
    <property type="entry name" value="COUPTNFACTOR"/>
</dbReference>
<feature type="compositionally biased region" description="Basic residues" evidence="11">
    <location>
        <begin position="119"/>
        <end position="145"/>
    </location>
</feature>
<evidence type="ECO:0000256" key="4">
    <source>
        <dbReference type="ARBA" id="ARBA00022833"/>
    </source>
</evidence>
<evidence type="ECO:0000256" key="9">
    <source>
        <dbReference type="ARBA" id="ARBA00023242"/>
    </source>
</evidence>
<evidence type="ECO:0000256" key="6">
    <source>
        <dbReference type="ARBA" id="ARBA00023125"/>
    </source>
</evidence>
<dbReference type="GO" id="GO:0005634">
    <property type="term" value="C:nucleus"/>
    <property type="evidence" value="ECO:0007669"/>
    <property type="project" value="UniProtKB-SubCell"/>
</dbReference>
<sequence>MRRPENANPNKTPKRQNYFRALKCPLIPPRDRLLDIPCKVCGDRSSGKHYGIYSCDGCSGFFKRSIHRNRIYTCKATGDMKGRCPVDKTHRNQCRACRLNKCFQSAMNKDAVQHERGPRKPKLHPQLHQHPAAHHHHHHHGHHHLNGLTGHPHAAYHPHAGHLPVSLVTNVSASFNYTSHISTHHPGGFHHSASHPTAFHHPGHAAAAAANGGHAIPPPPLPFPPHLLPHMHHNLIAEATSKLPGLTAATASAAVSLSGGNAPTSGQSSLPVATYDLTNNSRGEASSAGSNGAASSTTSLEFYSKAAMVHSYSSPSPTASIQSISSVGGRSSLHSESPRVNVETETPSATPPPLSPGYISQGQPEEPLSPGDTTTNHTNTSDSPITLNSLPQSLGSRSSSNSSNNNNNNNNNNSSFSNRNLSLHQMHLSHNNNDSNNNNNPNGAGASSRASSPASNARNSSPIHLTAFTQIRPSSNNTNTTSTPPMQPGSMHTGPSSTHHHQAAAALYAARQNGFIELLLSPDKCQEIIQYQMHNSIVFPPLPQQLIGLDSRLMSWEMLQETTARLLFMAVRWVKCLMPFQTLSRQDQILLLQESWKELFLLNLAQWITPLDLNPIFESAMIKERLPQDETTDMEMKTIQEILLRFRQIAPDGSEVGCMKAIALFTPEVAGLCDIQPVEMLQDQAQCILSDHVRIRYPRQATRFGRLLLLLPSLRSIRACTIESLFFKETIGNVPIARLLRDMYTMEPATPVVAPTALRTPAAASENTNSAGEHHQHQQQEK</sequence>
<keyword evidence="3 10" id="KW-0863">Zinc-finger</keyword>
<dbReference type="PANTHER" id="PTHR24083">
    <property type="entry name" value="NUCLEAR HORMONE RECEPTOR"/>
    <property type="match status" value="1"/>
</dbReference>
<feature type="domain" description="NR LBD" evidence="13">
    <location>
        <begin position="523"/>
        <end position="747"/>
    </location>
</feature>
<dbReference type="PROSITE" id="PS51030">
    <property type="entry name" value="NUCLEAR_REC_DBD_2"/>
    <property type="match status" value="1"/>
</dbReference>
<dbReference type="Pfam" id="PF00104">
    <property type="entry name" value="Hormone_recep"/>
    <property type="match status" value="1"/>
</dbReference>
<dbReference type="SUPFAM" id="SSF48508">
    <property type="entry name" value="Nuclear receptor ligand-binding domain"/>
    <property type="match status" value="1"/>
</dbReference>
<dbReference type="GO" id="GO:0000122">
    <property type="term" value="P:negative regulation of transcription by RNA polymerase II"/>
    <property type="evidence" value="ECO:0007669"/>
    <property type="project" value="UniProtKB-ARBA"/>
</dbReference>
<name>A0A9J7DID0_MUSDO</name>
<dbReference type="GO" id="GO:0043565">
    <property type="term" value="F:sequence-specific DNA binding"/>
    <property type="evidence" value="ECO:0007669"/>
    <property type="project" value="InterPro"/>
</dbReference>
<comment type="subcellular location">
    <subcellularLocation>
        <location evidence="1 10">Nucleus</location>
    </subcellularLocation>
</comment>
<keyword evidence="9 10" id="KW-0539">Nucleus</keyword>
<evidence type="ECO:0000256" key="1">
    <source>
        <dbReference type="ARBA" id="ARBA00004123"/>
    </source>
</evidence>
<dbReference type="Proteomes" id="UP001652621">
    <property type="component" value="Unplaced"/>
</dbReference>
<dbReference type="InterPro" id="IPR000536">
    <property type="entry name" value="Nucl_hrmn_rcpt_lig-bd"/>
</dbReference>
<keyword evidence="7 10" id="KW-0804">Transcription</keyword>
<reference evidence="15" key="1">
    <citation type="submission" date="2025-08" db="UniProtKB">
        <authorList>
            <consortium name="RefSeq"/>
        </authorList>
    </citation>
    <scope>IDENTIFICATION</scope>
    <source>
        <strain evidence="15">Aabys</strain>
        <tissue evidence="15">Whole body</tissue>
    </source>
</reference>
<evidence type="ECO:0000313" key="14">
    <source>
        <dbReference type="Proteomes" id="UP001652621"/>
    </source>
</evidence>
<comment type="similarity">
    <text evidence="10">Belongs to the nuclear hormone receptor family.</text>
</comment>
<dbReference type="SUPFAM" id="SSF57716">
    <property type="entry name" value="Glucocorticoid receptor-like (DNA-binding domain)"/>
    <property type="match status" value="1"/>
</dbReference>
<dbReference type="InterPro" id="IPR001628">
    <property type="entry name" value="Znf_hrmn_rcpt"/>
</dbReference>
<evidence type="ECO:0000256" key="2">
    <source>
        <dbReference type="ARBA" id="ARBA00022723"/>
    </source>
</evidence>
<dbReference type="GO" id="GO:0003700">
    <property type="term" value="F:DNA-binding transcription factor activity"/>
    <property type="evidence" value="ECO:0007669"/>
    <property type="project" value="InterPro"/>
</dbReference>
<feature type="region of interest" description="Disordered" evidence="11">
    <location>
        <begin position="114"/>
        <end position="159"/>
    </location>
</feature>
<feature type="compositionally biased region" description="Basic and acidic residues" evidence="11">
    <location>
        <begin position="772"/>
        <end position="782"/>
    </location>
</feature>
<dbReference type="SMART" id="SM00399">
    <property type="entry name" value="ZnF_C4"/>
    <property type="match status" value="1"/>
</dbReference>
<evidence type="ECO:0000256" key="8">
    <source>
        <dbReference type="ARBA" id="ARBA00023170"/>
    </source>
</evidence>
<dbReference type="InterPro" id="IPR035500">
    <property type="entry name" value="NHR-like_dom_sf"/>
</dbReference>